<dbReference type="InterPro" id="IPR013922">
    <property type="entry name" value="Cyclin_PHO80-like"/>
</dbReference>
<comment type="caution">
    <text evidence="2">The sequence shown here is derived from an EMBL/GenBank/DDBJ whole genome shotgun (WGS) entry which is preliminary data.</text>
</comment>
<dbReference type="AlphaFoldDB" id="A0A5B0MNV0"/>
<dbReference type="GO" id="GO:0000307">
    <property type="term" value="C:cyclin-dependent protein kinase holoenzyme complex"/>
    <property type="evidence" value="ECO:0007669"/>
    <property type="project" value="TreeGrafter"/>
</dbReference>
<dbReference type="InterPro" id="IPR036915">
    <property type="entry name" value="Cyclin-like_sf"/>
</dbReference>
<dbReference type="PANTHER" id="PTHR15615">
    <property type="match status" value="1"/>
</dbReference>
<sequence length="361" mass="41119">MDSTTLSHQPIRKPSSPTTNNNNNSSSTKTGEKKKKTKPYPTNPQSDQENTQEQIKQHEQPPTLADHSTIDHRIPPAGLKQLPARFERCEIEDLIELIGSMLTRLINHNDQIPFTSTSLTRFHSRSPPTITIHDYLRRIYKYTNPEPICLLLILNYIDRICKNLASFTICSLTVHRFCISAVTIGSKFICDSFYSNSRYAKVGGISLPEINLLEREFLLAIDYRLSTTNEELNKYYLSLVESHPMYRIERLRGPNEEDGRPRKATEEGGRAQGRSEEEEEERHDGMEEEEEEEEEQRDQGVGERSSKRIKAKDRLGRSDPNDSLAQQPPPQHSSSSSAAYLPQQPLRASASNVLPDSIIED</sequence>
<protein>
    <recommendedName>
        <fullName evidence="4">Cyclin-domain-containing protein</fullName>
    </recommendedName>
</protein>
<feature type="compositionally biased region" description="Basic and acidic residues" evidence="1">
    <location>
        <begin position="297"/>
        <end position="320"/>
    </location>
</feature>
<feature type="region of interest" description="Disordered" evidence="1">
    <location>
        <begin position="1"/>
        <end position="75"/>
    </location>
</feature>
<evidence type="ECO:0000313" key="3">
    <source>
        <dbReference type="Proteomes" id="UP000325313"/>
    </source>
</evidence>
<feature type="compositionally biased region" description="Acidic residues" evidence="1">
    <location>
        <begin position="276"/>
        <end position="296"/>
    </location>
</feature>
<evidence type="ECO:0000313" key="2">
    <source>
        <dbReference type="EMBL" id="KAA1078697.1"/>
    </source>
</evidence>
<organism evidence="2 3">
    <name type="scientific">Puccinia graminis f. sp. tritici</name>
    <dbReference type="NCBI Taxonomy" id="56615"/>
    <lineage>
        <taxon>Eukaryota</taxon>
        <taxon>Fungi</taxon>
        <taxon>Dikarya</taxon>
        <taxon>Basidiomycota</taxon>
        <taxon>Pucciniomycotina</taxon>
        <taxon>Pucciniomycetes</taxon>
        <taxon>Pucciniales</taxon>
        <taxon>Pucciniaceae</taxon>
        <taxon>Puccinia</taxon>
    </lineage>
</organism>
<dbReference type="Pfam" id="PF08613">
    <property type="entry name" value="Cyclin"/>
    <property type="match status" value="1"/>
</dbReference>
<dbReference type="Gene3D" id="1.10.472.10">
    <property type="entry name" value="Cyclin-like"/>
    <property type="match status" value="1"/>
</dbReference>
<dbReference type="GO" id="GO:0016538">
    <property type="term" value="F:cyclin-dependent protein serine/threonine kinase regulator activity"/>
    <property type="evidence" value="ECO:0007669"/>
    <property type="project" value="TreeGrafter"/>
</dbReference>
<feature type="compositionally biased region" description="Basic and acidic residues" evidence="1">
    <location>
        <begin position="250"/>
        <end position="275"/>
    </location>
</feature>
<accession>A0A5B0MNV0</accession>
<dbReference type="EMBL" id="VDEP01000448">
    <property type="protein sequence ID" value="KAA1078697.1"/>
    <property type="molecule type" value="Genomic_DNA"/>
</dbReference>
<feature type="region of interest" description="Disordered" evidence="1">
    <location>
        <begin position="250"/>
        <end position="361"/>
    </location>
</feature>
<evidence type="ECO:0008006" key="4">
    <source>
        <dbReference type="Google" id="ProtNLM"/>
    </source>
</evidence>
<name>A0A5B0MNV0_PUCGR</name>
<feature type="compositionally biased region" description="Low complexity" evidence="1">
    <location>
        <begin position="13"/>
        <end position="29"/>
    </location>
</feature>
<dbReference type="GO" id="GO:0019901">
    <property type="term" value="F:protein kinase binding"/>
    <property type="evidence" value="ECO:0007669"/>
    <property type="project" value="InterPro"/>
</dbReference>
<reference evidence="2 3" key="1">
    <citation type="submission" date="2019-05" db="EMBL/GenBank/DDBJ databases">
        <title>Emergence of the Ug99 lineage of the wheat stem rust pathogen through somatic hybridization.</title>
        <authorList>
            <person name="Li F."/>
            <person name="Upadhyaya N.M."/>
            <person name="Sperschneider J."/>
            <person name="Matny O."/>
            <person name="Nguyen-Phuc H."/>
            <person name="Mago R."/>
            <person name="Raley C."/>
            <person name="Miller M.E."/>
            <person name="Silverstein K.A.T."/>
            <person name="Henningsen E."/>
            <person name="Hirsch C.D."/>
            <person name="Visser B."/>
            <person name="Pretorius Z.A."/>
            <person name="Steffenson B.J."/>
            <person name="Schwessinger B."/>
            <person name="Dodds P.N."/>
            <person name="Figueroa M."/>
        </authorList>
    </citation>
    <scope>NUCLEOTIDE SEQUENCE [LARGE SCALE GENOMIC DNA]</scope>
    <source>
        <strain evidence="2 3">Ug99</strain>
    </source>
</reference>
<feature type="compositionally biased region" description="Polar residues" evidence="1">
    <location>
        <begin position="45"/>
        <end position="54"/>
    </location>
</feature>
<evidence type="ECO:0000256" key="1">
    <source>
        <dbReference type="SAM" id="MobiDB-lite"/>
    </source>
</evidence>
<dbReference type="PANTHER" id="PTHR15615:SF117">
    <property type="entry name" value="PHO85 CYCLIN PHO80"/>
    <property type="match status" value="1"/>
</dbReference>
<dbReference type="CDD" id="cd20558">
    <property type="entry name" value="CYCLIN_ScPCL7-like"/>
    <property type="match status" value="1"/>
</dbReference>
<dbReference type="Proteomes" id="UP000325313">
    <property type="component" value="Unassembled WGS sequence"/>
</dbReference>
<dbReference type="SUPFAM" id="SSF47954">
    <property type="entry name" value="Cyclin-like"/>
    <property type="match status" value="1"/>
</dbReference>
<gene>
    <name evidence="2" type="ORF">PGTUg99_016621</name>
</gene>
<feature type="compositionally biased region" description="Low complexity" evidence="1">
    <location>
        <begin position="332"/>
        <end position="345"/>
    </location>
</feature>
<proteinExistence type="predicted"/>
<dbReference type="GO" id="GO:0005634">
    <property type="term" value="C:nucleus"/>
    <property type="evidence" value="ECO:0007669"/>
    <property type="project" value="TreeGrafter"/>
</dbReference>